<dbReference type="GO" id="GO:0000976">
    <property type="term" value="F:transcription cis-regulatory region binding"/>
    <property type="evidence" value="ECO:0007669"/>
    <property type="project" value="TreeGrafter"/>
</dbReference>
<evidence type="ECO:0000313" key="7">
    <source>
        <dbReference type="Proteomes" id="UP000244810"/>
    </source>
</evidence>
<comment type="caution">
    <text evidence="6">The sequence shown here is derived from an EMBL/GenBank/DDBJ whole genome shotgun (WGS) entry which is preliminary data.</text>
</comment>
<comment type="similarity">
    <text evidence="1">Belongs to the LysR transcriptional regulatory family.</text>
</comment>
<dbReference type="Gene3D" id="3.40.190.10">
    <property type="entry name" value="Periplasmic binding protein-like II"/>
    <property type="match status" value="1"/>
</dbReference>
<keyword evidence="3" id="KW-0238">DNA-binding</keyword>
<dbReference type="InterPro" id="IPR000847">
    <property type="entry name" value="LysR_HTH_N"/>
</dbReference>
<proteinExistence type="inferred from homology"/>
<dbReference type="RefSeq" id="WP_107751681.1">
    <property type="nucleotide sequence ID" value="NZ_QBKF01000005.1"/>
</dbReference>
<dbReference type="PANTHER" id="PTHR30126">
    <property type="entry name" value="HTH-TYPE TRANSCRIPTIONAL REGULATOR"/>
    <property type="match status" value="1"/>
</dbReference>
<evidence type="ECO:0000259" key="5">
    <source>
        <dbReference type="PROSITE" id="PS50931"/>
    </source>
</evidence>
<evidence type="ECO:0000256" key="1">
    <source>
        <dbReference type="ARBA" id="ARBA00009437"/>
    </source>
</evidence>
<evidence type="ECO:0000313" key="6">
    <source>
        <dbReference type="EMBL" id="PVE45677.1"/>
    </source>
</evidence>
<accession>A0A2T7ULY7</accession>
<dbReference type="Pfam" id="PF00126">
    <property type="entry name" value="HTH_1"/>
    <property type="match status" value="1"/>
</dbReference>
<dbReference type="PANTHER" id="PTHR30126:SF21">
    <property type="entry name" value="TRANSCRIPTIONAL REGULATOR-RELATED"/>
    <property type="match status" value="1"/>
</dbReference>
<evidence type="ECO:0000256" key="3">
    <source>
        <dbReference type="ARBA" id="ARBA00023125"/>
    </source>
</evidence>
<organism evidence="6 7">
    <name type="scientific">Pararhodobacter aggregans</name>
    <dbReference type="NCBI Taxonomy" id="404875"/>
    <lineage>
        <taxon>Bacteria</taxon>
        <taxon>Pseudomonadati</taxon>
        <taxon>Pseudomonadota</taxon>
        <taxon>Alphaproteobacteria</taxon>
        <taxon>Rhodobacterales</taxon>
        <taxon>Paracoccaceae</taxon>
        <taxon>Pararhodobacter</taxon>
    </lineage>
</organism>
<dbReference type="PRINTS" id="PR00039">
    <property type="entry name" value="HTHLYSR"/>
</dbReference>
<sequence length="287" mass="31022">MQPDQIDTFLDLCETRSFHRSAERLGVTQSTVSGRVAALERALGVTLLRRSRAGCELTTEGLRFEPHARALRHAMVEARAAARGAGGRAMTIRLGLQNDLAAEDPARWVARVQALLPEAALYIEADYSAQMCRDVLGGALDLALIFTPHPSPDIHFESLGELTYRMIAPPGQGLEALAAVTPERYVLANLSPAFSRTHDALLPGLAFPVLAAGQGATVRGMILSLGVAGYQEERAAERLIAEGHAVAVEGAPRLTQPIFAAIHYRNRHRPVWRKLMAAMRLNLGSPG</sequence>
<dbReference type="SUPFAM" id="SSF46785">
    <property type="entry name" value="Winged helix' DNA-binding domain"/>
    <property type="match status" value="1"/>
</dbReference>
<protein>
    <submittedName>
        <fullName evidence="6">LysR family transcriptional regulator</fullName>
    </submittedName>
</protein>
<dbReference type="InterPro" id="IPR036390">
    <property type="entry name" value="WH_DNA-bd_sf"/>
</dbReference>
<dbReference type="AlphaFoldDB" id="A0A2T7ULY7"/>
<keyword evidence="2" id="KW-0805">Transcription regulation</keyword>
<dbReference type="InterPro" id="IPR005119">
    <property type="entry name" value="LysR_subst-bd"/>
</dbReference>
<feature type="domain" description="HTH lysR-type" evidence="5">
    <location>
        <begin position="1"/>
        <end position="58"/>
    </location>
</feature>
<dbReference type="InterPro" id="IPR036388">
    <property type="entry name" value="WH-like_DNA-bd_sf"/>
</dbReference>
<dbReference type="OrthoDB" id="9815174at2"/>
<evidence type="ECO:0000256" key="4">
    <source>
        <dbReference type="ARBA" id="ARBA00023163"/>
    </source>
</evidence>
<keyword evidence="7" id="KW-1185">Reference proteome</keyword>
<dbReference type="GO" id="GO:0003700">
    <property type="term" value="F:DNA-binding transcription factor activity"/>
    <property type="evidence" value="ECO:0007669"/>
    <property type="project" value="InterPro"/>
</dbReference>
<reference evidence="6 7" key="1">
    <citation type="journal article" date="2011" name="Syst. Appl. Microbiol.">
        <title>Defluviimonas denitrificans gen. nov., sp. nov., and Pararhodobacter aggregans gen. nov., sp. nov., non-phototrophic Rhodobacteraceae from the biofilter of a marine aquaculture.</title>
        <authorList>
            <person name="Foesel B.U."/>
            <person name="Drake H.L."/>
            <person name="Schramm A."/>
        </authorList>
    </citation>
    <scope>NUCLEOTIDE SEQUENCE [LARGE SCALE GENOMIC DNA]</scope>
    <source>
        <strain evidence="6 7">D1-19</strain>
    </source>
</reference>
<dbReference type="Proteomes" id="UP000244810">
    <property type="component" value="Unassembled WGS sequence"/>
</dbReference>
<dbReference type="Gene3D" id="1.10.10.10">
    <property type="entry name" value="Winged helix-like DNA-binding domain superfamily/Winged helix DNA-binding domain"/>
    <property type="match status" value="1"/>
</dbReference>
<name>A0A2T7ULY7_9RHOB</name>
<gene>
    <name evidence="6" type="ORF">DDE23_20685</name>
</gene>
<dbReference type="Pfam" id="PF03466">
    <property type="entry name" value="LysR_substrate"/>
    <property type="match status" value="1"/>
</dbReference>
<dbReference type="SUPFAM" id="SSF53850">
    <property type="entry name" value="Periplasmic binding protein-like II"/>
    <property type="match status" value="1"/>
</dbReference>
<evidence type="ECO:0000256" key="2">
    <source>
        <dbReference type="ARBA" id="ARBA00023015"/>
    </source>
</evidence>
<dbReference type="EMBL" id="QDDR01000013">
    <property type="protein sequence ID" value="PVE45677.1"/>
    <property type="molecule type" value="Genomic_DNA"/>
</dbReference>
<keyword evidence="4" id="KW-0804">Transcription</keyword>
<dbReference type="PROSITE" id="PS50931">
    <property type="entry name" value="HTH_LYSR"/>
    <property type="match status" value="1"/>
</dbReference>